<dbReference type="Gene3D" id="3.30.750.44">
    <property type="match status" value="1"/>
</dbReference>
<evidence type="ECO:0000256" key="8">
    <source>
        <dbReference type="PIRSR" id="PIRSR036421-1"/>
    </source>
</evidence>
<dbReference type="InterPro" id="IPR005151">
    <property type="entry name" value="Tail-specific_protease"/>
</dbReference>
<dbReference type="Proteomes" id="UP000673975">
    <property type="component" value="Unassembled WGS sequence"/>
</dbReference>
<dbReference type="SUPFAM" id="SSF82171">
    <property type="entry name" value="DPP6 N-terminal domain-like"/>
    <property type="match status" value="1"/>
</dbReference>
<dbReference type="Pfam" id="PF26550">
    <property type="entry name" value="Tricorn_2nd"/>
    <property type="match status" value="1"/>
</dbReference>
<evidence type="ECO:0000256" key="4">
    <source>
        <dbReference type="ARBA" id="ARBA00022670"/>
    </source>
</evidence>
<name>A0A8J7RIJ1_9BACT</name>
<sequence>MTNTNLEPHLFRRSFLPAMFAALLLLSGLFHSSAMASDEDTRLLRFPTIHENQIVFSYAGNLYTVSVHGGNARRLTSHEGYEIFPRYSPDGTRIAFTGQYDGNTEVYVIPSGGGEPQRKTYTPTLDRDDVADRMGPNNIVMDWTPDGEQVLFRSRKREFNSFKGHLYLTDPDGDLAQQLPLPRGGFASYSPDGSKLAYNRVFREFRTWKRYRGGQADDIWVYDFDTKETIQVTDSEGQDIIPMWHGDMIYFISDREESGRMNLYVHDLESDETRKLTDFTEFDIKFPSIGKRHIVFENGGYIYRFNLSTEEKNRVPIRVKDDRITGRGGLVDASEFIHSYDVAPDGSRVLFGARGDIFTVPARSGITRNLTQSSGVHDRNPVWSPDGEYVAFISDKTGEDEIYVKPQDGSGEKQQITTDADTYKYRMVWSPDSRKLLWADKKLRLNMVDVETGEVTVVREAEAWEFSQYTWSPDSRWIAYTLPEVRTMSRVWLYSVEDDEHYEVTKGWYSAGNPEFSRDGKYLYFVSNRDFNPIYSQTEWNHAYADMQRIYFVTLQADESSPFKPENDEVSLNNNEEEDDNGFDPSESIPVDTEGIGNRIVDLPVQPSSYGNLQSVGNRIYYQRNGMRDQQTMLLFYDLEAKEEQTVGAFNGYRITADGKKMLLVQGDDYAVVDLPSQEAELDPKVDLSDVKVRLDRTEEWVQIFNESWRQMRDFLYAPNLHGVDWEAIRETYRPLVDHVAHRNDLTYVIGEMIGELNVGHAYVGDGDRREADRTPMGRLGAELDRDDETGFYRIDRILRGENWEDSRRSPLTEVGVDISEGQYIVRVDGNSTAEMTNIYKSLIDKAEKPVILSINDEPGLSGARDVVIKPVSDELDLYYYNWVQENIRKVNEASDGRVGYIHIPDMGPGGLNEFIKHFYPQLKKEALIIDVRGNGGGNVSPMIIERLRRELAMVDKPRNAVRRPDPSAMMLGPMVTLIDQFSASDGDLFPYRFRKHELGKLIGTRTWGGVVGIRQTLPFVDGGYLNRPEFASYDTDGEEWIIEGVGVEPDMYVDNDPAKEYGGIDEQLNAGVEHLLELLEEHDFSLPDPPDYPIKR</sequence>
<evidence type="ECO:0000256" key="9">
    <source>
        <dbReference type="PIRSR" id="PIRSR036421-3"/>
    </source>
</evidence>
<keyword evidence="11" id="KW-0732">Signal</keyword>
<organism evidence="13 14">
    <name type="scientific">Natronogracilivirga saccharolytica</name>
    <dbReference type="NCBI Taxonomy" id="2812953"/>
    <lineage>
        <taxon>Bacteria</taxon>
        <taxon>Pseudomonadati</taxon>
        <taxon>Balneolota</taxon>
        <taxon>Balneolia</taxon>
        <taxon>Balneolales</taxon>
        <taxon>Cyclonatronaceae</taxon>
        <taxon>Natronogracilivirga</taxon>
    </lineage>
</organism>
<feature type="signal peptide" evidence="11">
    <location>
        <begin position="1"/>
        <end position="36"/>
    </location>
</feature>
<dbReference type="Gene3D" id="2.130.10.10">
    <property type="entry name" value="YVTN repeat-like/Quinoprotein amine dehydrogenase"/>
    <property type="match status" value="1"/>
</dbReference>
<dbReference type="PANTHER" id="PTHR43253:SF1">
    <property type="entry name" value="TRICORN PROTEASE HOMOLOG 2-RELATED"/>
    <property type="match status" value="1"/>
</dbReference>
<dbReference type="GO" id="GO:0005737">
    <property type="term" value="C:cytoplasm"/>
    <property type="evidence" value="ECO:0007669"/>
    <property type="project" value="UniProtKB-SubCell"/>
</dbReference>
<comment type="subcellular location">
    <subcellularLocation>
        <location evidence="1 7">Cytoplasm</location>
    </subcellularLocation>
</comment>
<feature type="active site" description="Nucleophile" evidence="8">
    <location>
        <position position="985"/>
    </location>
</feature>
<dbReference type="InterPro" id="IPR029414">
    <property type="entry name" value="Tricorn_PDZ"/>
</dbReference>
<dbReference type="InterPro" id="IPR029045">
    <property type="entry name" value="ClpP/crotonase-like_dom_sf"/>
</dbReference>
<dbReference type="Pfam" id="PF14685">
    <property type="entry name" value="PDZ_Tricorn"/>
    <property type="match status" value="1"/>
</dbReference>
<protein>
    <recommendedName>
        <fullName evidence="7">Tricorn protease homolog</fullName>
        <ecNumber evidence="7">3.4.21.-</ecNumber>
    </recommendedName>
</protein>
<dbReference type="RefSeq" id="WP_210509588.1">
    <property type="nucleotide sequence ID" value="NZ_JAFIDN010000001.1"/>
</dbReference>
<dbReference type="SMART" id="SM00245">
    <property type="entry name" value="TSPc"/>
    <property type="match status" value="1"/>
</dbReference>
<evidence type="ECO:0000313" key="13">
    <source>
        <dbReference type="EMBL" id="MBP3191265.1"/>
    </source>
</evidence>
<gene>
    <name evidence="13" type="ORF">NATSA_01175</name>
</gene>
<comment type="caution">
    <text evidence="13">The sequence shown here is derived from an EMBL/GenBank/DDBJ whole genome shotgun (WGS) entry which is preliminary data.</text>
</comment>
<feature type="site" description="Transition state stabilizer; via amide nitrogen" evidence="9">
    <location>
        <position position="986"/>
    </location>
</feature>
<proteinExistence type="inferred from homology"/>
<evidence type="ECO:0000256" key="3">
    <source>
        <dbReference type="ARBA" id="ARBA00022490"/>
    </source>
</evidence>
<evidence type="ECO:0000256" key="11">
    <source>
        <dbReference type="SAM" id="SignalP"/>
    </source>
</evidence>
<dbReference type="InterPro" id="IPR036034">
    <property type="entry name" value="PDZ_sf"/>
</dbReference>
<dbReference type="Gene3D" id="2.120.10.60">
    <property type="entry name" value="Tricorn protease N-terminal domain"/>
    <property type="match status" value="1"/>
</dbReference>
<dbReference type="InterPro" id="IPR015943">
    <property type="entry name" value="WD40/YVTN_repeat-like_dom_sf"/>
</dbReference>
<reference evidence="13" key="1">
    <citation type="submission" date="2021-02" db="EMBL/GenBank/DDBJ databases">
        <title>Natronogracilivirga saccharolytica gen. nov. sp. nov. a new anaerobic, haloalkiliphilic carbohydrate-fermenting bacterium from soda lake and proposing of Cyclonatronumiaceae fam. nov. in the phylum Balneolaeota.</title>
        <authorList>
            <person name="Zhilina T.N."/>
            <person name="Sorokin D.Y."/>
            <person name="Zavarzina D.G."/>
            <person name="Toshchakov S.V."/>
            <person name="Kublanov I.V."/>
        </authorList>
    </citation>
    <scope>NUCLEOTIDE SEQUENCE</scope>
    <source>
        <strain evidence="13">Z-1702</strain>
    </source>
</reference>
<comment type="similarity">
    <text evidence="2 7">Belongs to the peptidase S41B family.</text>
</comment>
<keyword evidence="6 7" id="KW-0720">Serine protease</keyword>
<dbReference type="AlphaFoldDB" id="A0A8J7RIJ1"/>
<dbReference type="Pfam" id="PF03572">
    <property type="entry name" value="Peptidase_S41"/>
    <property type="match status" value="1"/>
</dbReference>
<evidence type="ECO:0000259" key="12">
    <source>
        <dbReference type="SMART" id="SM00245"/>
    </source>
</evidence>
<feature type="active site" description="Charge relay system" evidence="8">
    <location>
        <position position="1044"/>
    </location>
</feature>
<dbReference type="Gene3D" id="3.90.226.10">
    <property type="entry name" value="2-enoyl-CoA Hydratase, Chain A, domain 1"/>
    <property type="match status" value="1"/>
</dbReference>
<keyword evidence="4 7" id="KW-0645">Protease</keyword>
<dbReference type="EC" id="3.4.21.-" evidence="7"/>
<dbReference type="InterPro" id="IPR028204">
    <property type="entry name" value="Tricorn_C1"/>
</dbReference>
<keyword evidence="14" id="KW-1185">Reference proteome</keyword>
<dbReference type="InterPro" id="IPR012393">
    <property type="entry name" value="Tricorn_protease"/>
</dbReference>
<dbReference type="Gene3D" id="2.30.42.10">
    <property type="match status" value="1"/>
</dbReference>
<dbReference type="GO" id="GO:0008236">
    <property type="term" value="F:serine-type peptidase activity"/>
    <property type="evidence" value="ECO:0007669"/>
    <property type="project" value="UniProtKB-UniRule"/>
</dbReference>
<dbReference type="PIRSF" id="PIRSF036421">
    <property type="entry name" value="Tricorn_protease"/>
    <property type="match status" value="1"/>
</dbReference>
<keyword evidence="3 7" id="KW-0963">Cytoplasm</keyword>
<dbReference type="SUPFAM" id="SSF52096">
    <property type="entry name" value="ClpP/crotonase"/>
    <property type="match status" value="1"/>
</dbReference>
<evidence type="ECO:0000256" key="6">
    <source>
        <dbReference type="ARBA" id="ARBA00022825"/>
    </source>
</evidence>
<dbReference type="Pfam" id="PF26549">
    <property type="entry name" value="Tricorn_N"/>
    <property type="match status" value="1"/>
</dbReference>
<evidence type="ECO:0000256" key="10">
    <source>
        <dbReference type="SAM" id="MobiDB-lite"/>
    </source>
</evidence>
<evidence type="ECO:0000256" key="5">
    <source>
        <dbReference type="ARBA" id="ARBA00022801"/>
    </source>
</evidence>
<feature type="active site" description="Charge relay system" evidence="8">
    <location>
        <position position="761"/>
    </location>
</feature>
<feature type="domain" description="Tail specific protease" evidence="12">
    <location>
        <begin position="862"/>
        <end position="1055"/>
    </location>
</feature>
<dbReference type="PANTHER" id="PTHR43253">
    <property type="entry name" value="TRICORN PROTEASE HOMOLOG 2-RELATED"/>
    <property type="match status" value="1"/>
</dbReference>
<feature type="chain" id="PRO_5035288033" description="Tricorn protease homolog" evidence="11">
    <location>
        <begin position="37"/>
        <end position="1097"/>
    </location>
</feature>
<dbReference type="GO" id="GO:0006508">
    <property type="term" value="P:proteolysis"/>
    <property type="evidence" value="ECO:0007669"/>
    <property type="project" value="UniProtKB-UniRule"/>
</dbReference>
<accession>A0A8J7RIJ1</accession>
<dbReference type="SUPFAM" id="SSF50156">
    <property type="entry name" value="PDZ domain-like"/>
    <property type="match status" value="1"/>
</dbReference>
<evidence type="ECO:0000256" key="1">
    <source>
        <dbReference type="ARBA" id="ARBA00004496"/>
    </source>
</evidence>
<comment type="function">
    <text evidence="7">Degrades oligopeptides.</text>
</comment>
<feature type="region of interest" description="Disordered" evidence="10">
    <location>
        <begin position="562"/>
        <end position="587"/>
    </location>
</feature>
<evidence type="ECO:0000256" key="2">
    <source>
        <dbReference type="ARBA" id="ARBA00008524"/>
    </source>
</evidence>
<dbReference type="EMBL" id="JAFIDN010000001">
    <property type="protein sequence ID" value="MBP3191265.1"/>
    <property type="molecule type" value="Genomic_DNA"/>
</dbReference>
<dbReference type="SUPFAM" id="SSF69304">
    <property type="entry name" value="Tricorn protease N-terminal domain"/>
    <property type="match status" value="1"/>
</dbReference>
<keyword evidence="5 7" id="KW-0378">Hydrolase</keyword>
<evidence type="ECO:0000256" key="7">
    <source>
        <dbReference type="PIRNR" id="PIRNR036421"/>
    </source>
</evidence>
<dbReference type="Pfam" id="PF14684">
    <property type="entry name" value="Tricorn_C1"/>
    <property type="match status" value="1"/>
</dbReference>
<evidence type="ECO:0000313" key="14">
    <source>
        <dbReference type="Proteomes" id="UP000673975"/>
    </source>
</evidence>
<dbReference type="CDD" id="cd07562">
    <property type="entry name" value="Peptidase_S41_TRI"/>
    <property type="match status" value="1"/>
</dbReference>